<keyword evidence="1" id="KW-1133">Transmembrane helix</keyword>
<feature type="transmembrane region" description="Helical" evidence="1">
    <location>
        <begin position="103"/>
        <end position="121"/>
    </location>
</feature>
<comment type="caution">
    <text evidence="2">The sequence shown here is derived from an EMBL/GenBank/DDBJ whole genome shotgun (WGS) entry which is preliminary data.</text>
</comment>
<evidence type="ECO:0000313" key="2">
    <source>
        <dbReference type="EMBL" id="MCE3215959.1"/>
    </source>
</evidence>
<accession>A0ABS8WSR2</accession>
<evidence type="ECO:0000313" key="3">
    <source>
        <dbReference type="Proteomes" id="UP000823775"/>
    </source>
</evidence>
<evidence type="ECO:0000256" key="1">
    <source>
        <dbReference type="SAM" id="Phobius"/>
    </source>
</evidence>
<keyword evidence="1" id="KW-0472">Membrane</keyword>
<sequence length="123" mass="14278">MALEIPNLLFQYTPKFRSCRAAWTAVDNGFFAVDAVVEGCFACEKLRCDGTVLVALVDVMLMMWEWWNSTLLVALVDVLLVMWEWWNSTVLVALVHVMLVMWEWWNTTTFVALVDVLFVLLER</sequence>
<proteinExistence type="predicted"/>
<reference evidence="2 3" key="1">
    <citation type="journal article" date="2021" name="BMC Genomics">
        <title>Datura genome reveals duplications of psychoactive alkaloid biosynthetic genes and high mutation rate following tissue culture.</title>
        <authorList>
            <person name="Rajewski A."/>
            <person name="Carter-House D."/>
            <person name="Stajich J."/>
            <person name="Litt A."/>
        </authorList>
    </citation>
    <scope>NUCLEOTIDE SEQUENCE [LARGE SCALE GENOMIC DNA]</scope>
    <source>
        <strain evidence="2">AR-01</strain>
    </source>
</reference>
<organism evidence="2 3">
    <name type="scientific">Datura stramonium</name>
    <name type="common">Jimsonweed</name>
    <name type="synonym">Common thornapple</name>
    <dbReference type="NCBI Taxonomy" id="4076"/>
    <lineage>
        <taxon>Eukaryota</taxon>
        <taxon>Viridiplantae</taxon>
        <taxon>Streptophyta</taxon>
        <taxon>Embryophyta</taxon>
        <taxon>Tracheophyta</taxon>
        <taxon>Spermatophyta</taxon>
        <taxon>Magnoliopsida</taxon>
        <taxon>eudicotyledons</taxon>
        <taxon>Gunneridae</taxon>
        <taxon>Pentapetalae</taxon>
        <taxon>asterids</taxon>
        <taxon>lamiids</taxon>
        <taxon>Solanales</taxon>
        <taxon>Solanaceae</taxon>
        <taxon>Solanoideae</taxon>
        <taxon>Datureae</taxon>
        <taxon>Datura</taxon>
    </lineage>
</organism>
<gene>
    <name evidence="2" type="ORF">HAX54_004210</name>
</gene>
<keyword evidence="1" id="KW-0812">Transmembrane</keyword>
<feature type="transmembrane region" description="Helical" evidence="1">
    <location>
        <begin position="66"/>
        <end position="83"/>
    </location>
</feature>
<dbReference type="Proteomes" id="UP000823775">
    <property type="component" value="Unassembled WGS sequence"/>
</dbReference>
<protein>
    <submittedName>
        <fullName evidence="2">Uncharacterized protein</fullName>
    </submittedName>
</protein>
<keyword evidence="3" id="KW-1185">Reference proteome</keyword>
<dbReference type="EMBL" id="JACEIK010011913">
    <property type="protein sequence ID" value="MCE3215959.1"/>
    <property type="molecule type" value="Genomic_DNA"/>
</dbReference>
<name>A0ABS8WSR2_DATST</name>